<sequence>MVMKYRGKHYWAWAEAPLMSRSHEEVLEGGETVDVQVRLSRVGATQLFIGVYSAAGALLVEEIYDSRPGETMTRAMNWGAARARHLAGVSVGMGMAAAV</sequence>
<dbReference type="EMBL" id="LUCV01000040">
    <property type="protein sequence ID" value="OAI86361.1"/>
    <property type="molecule type" value="Genomic_DNA"/>
</dbReference>
<name>A0A177SCP9_PSEPU</name>
<comment type="caution">
    <text evidence="1">The sequence shown here is derived from an EMBL/GenBank/DDBJ whole genome shotgun (WGS) entry which is preliminary data.</text>
</comment>
<dbReference type="Proteomes" id="UP000077752">
    <property type="component" value="Unassembled WGS sequence"/>
</dbReference>
<dbReference type="AlphaFoldDB" id="A0A177SCP9"/>
<accession>A0A177SCP9</accession>
<protein>
    <submittedName>
        <fullName evidence="1">Uncharacterized protein</fullName>
    </submittedName>
</protein>
<gene>
    <name evidence="1" type="ORF">AYO28_01345</name>
</gene>
<organism evidence="1 2">
    <name type="scientific">Pseudomonas putida</name>
    <name type="common">Arthrobacter siderocapsulatus</name>
    <dbReference type="NCBI Taxonomy" id="303"/>
    <lineage>
        <taxon>Bacteria</taxon>
        <taxon>Pseudomonadati</taxon>
        <taxon>Pseudomonadota</taxon>
        <taxon>Gammaproteobacteria</taxon>
        <taxon>Pseudomonadales</taxon>
        <taxon>Pseudomonadaceae</taxon>
        <taxon>Pseudomonas</taxon>
    </lineage>
</organism>
<evidence type="ECO:0000313" key="1">
    <source>
        <dbReference type="EMBL" id="OAI86361.1"/>
    </source>
</evidence>
<reference evidence="1 2" key="1">
    <citation type="submission" date="2016-03" db="EMBL/GenBank/DDBJ databases">
        <title>Draft Genome Assembly of Pseudomonas putida strain CBF10-2.</title>
        <authorList>
            <person name="Iyer R.S."/>
            <person name="Damania A."/>
        </authorList>
    </citation>
    <scope>NUCLEOTIDE SEQUENCE [LARGE SCALE GENOMIC DNA]</scope>
    <source>
        <strain evidence="1 2">CBF10-2</strain>
    </source>
</reference>
<proteinExistence type="predicted"/>
<evidence type="ECO:0000313" key="2">
    <source>
        <dbReference type="Proteomes" id="UP000077752"/>
    </source>
</evidence>